<accession>A0A8S2DJ24</accession>
<sequence>KLPSEYKTIAKSYLTKAQKQVGEYILPQLYIIEESQKLINITDTVDTTQKIGRKLYNDEVKEFLDNCLGSIDISFNHLKVHHDCGRYDQAIDLFKLLTDDERVSIHFLETNLDAMKKITDVPESVTVRLNIEYLDAPEVIQLMENRSADLTLTSTAAENYLTAIEIMNTNVTIITDTSRQVLSSSEAKTRIVTQSESIKSVLFPLINVENFKKIHEKMDKVPYALTFQSLTISQMKKMIETLEKPFSVDLHSLTTKQSTSVVKKIDDRKNFTVTVLNLTKERAQTIVQSFNPKEENVKASFTRLVDQFPKTDQPHEELNTYDMLGIRVLIIVDELEPRPWISVSVGQMIGGVCLAAITCGLGSSLGISLISEGINDIVYGIRGAISRRFSWKDYGIQKGVSLTICFVTLGCSAVKQAAQAAGTTGTTSMLKATDRGTLTIMKNSFRTVGSGALKGISSTSWKLACKQVAVTCVETGVQQIANYAANSVSNKALSAFIDTIRTEIECILLVEQSKPEYERVVNRTIDADKFNGNKQWRQQIEQIASQLMSKQKTNKLKNLNLCPVEGAKRYLNVVVNDMFEKIKIDPEGRKKFEELKKRTKNEPGKAKSYSEKLALDIMNGKQGDNVVLSVLAIITQTPVTVLQTSSDDALNQDPDNPNVELNYTPAKIDETTGALVDGHYEPTKGMAATAGAGPTDCLFAAILSQMPDKFQSIADVRAQCAAFILTTPSFIEGIYPAVSVMNQCRTPLRRKLLMGEGATLTPSQEKEIEKML</sequence>
<proteinExistence type="predicted"/>
<dbReference type="EMBL" id="CAJNOK010003625">
    <property type="protein sequence ID" value="CAF0908587.1"/>
    <property type="molecule type" value="Genomic_DNA"/>
</dbReference>
<feature type="non-terminal residue" evidence="1">
    <location>
        <position position="772"/>
    </location>
</feature>
<dbReference type="Proteomes" id="UP000682733">
    <property type="component" value="Unassembled WGS sequence"/>
</dbReference>
<dbReference type="Proteomes" id="UP000677228">
    <property type="component" value="Unassembled WGS sequence"/>
</dbReference>
<evidence type="ECO:0000313" key="1">
    <source>
        <dbReference type="EMBL" id="CAF0908587.1"/>
    </source>
</evidence>
<comment type="caution">
    <text evidence="1">The sequence shown here is derived from an EMBL/GenBank/DDBJ whole genome shotgun (WGS) entry which is preliminary data.</text>
</comment>
<dbReference type="AlphaFoldDB" id="A0A8S2DJ24"/>
<organism evidence="1 3">
    <name type="scientific">Didymodactylos carnosus</name>
    <dbReference type="NCBI Taxonomy" id="1234261"/>
    <lineage>
        <taxon>Eukaryota</taxon>
        <taxon>Metazoa</taxon>
        <taxon>Spiralia</taxon>
        <taxon>Gnathifera</taxon>
        <taxon>Rotifera</taxon>
        <taxon>Eurotatoria</taxon>
        <taxon>Bdelloidea</taxon>
        <taxon>Philodinida</taxon>
        <taxon>Philodinidae</taxon>
        <taxon>Didymodactylos</taxon>
    </lineage>
</organism>
<evidence type="ECO:0000313" key="2">
    <source>
        <dbReference type="EMBL" id="CAF3687995.1"/>
    </source>
</evidence>
<evidence type="ECO:0000313" key="3">
    <source>
        <dbReference type="Proteomes" id="UP000677228"/>
    </source>
</evidence>
<name>A0A8S2DJ24_9BILA</name>
<reference evidence="1" key="1">
    <citation type="submission" date="2021-02" db="EMBL/GenBank/DDBJ databases">
        <authorList>
            <person name="Nowell W R."/>
        </authorList>
    </citation>
    <scope>NUCLEOTIDE SEQUENCE</scope>
</reference>
<protein>
    <submittedName>
        <fullName evidence="1">Uncharacterized protein</fullName>
    </submittedName>
</protein>
<gene>
    <name evidence="1" type="ORF">OVA965_LOCUS10002</name>
    <name evidence="2" type="ORF">TMI583_LOCUS9998</name>
</gene>
<dbReference type="EMBL" id="CAJOBA010003626">
    <property type="protein sequence ID" value="CAF3687995.1"/>
    <property type="molecule type" value="Genomic_DNA"/>
</dbReference>